<sequence length="277" mass="30803">MFKKQNDPTSPVNSLAVDTSMQTADDTFPPSSNATDDIIKSQDQSQDQAQDQSQDQAQDQSQDQAQDQSQDQAPKDETGLPRLETGPRVYHTLYVHGFVDSCVRQKNCVANHKSMIPELFDGLYEMYSITGMDSLQSLDEVTSFNTFPSFNLVYKRLSLDKADLEAEQKWSRLYKDTLPELYLTLEHRRGSPGLDLKITAETPLSTTKHLSAASHPPFATLSDTCDNNDVAQCHNSHWLLQSAATYGCTSGVRFEGSCYYPAKISVLPASVEIETTS</sequence>
<accession>A0A023B1Z7</accession>
<evidence type="ECO:0000256" key="1">
    <source>
        <dbReference type="SAM" id="MobiDB-lite"/>
    </source>
</evidence>
<reference evidence="2" key="1">
    <citation type="submission" date="2013-12" db="EMBL/GenBank/DDBJ databases">
        <authorList>
            <person name="Omoto C.K."/>
            <person name="Sibley D."/>
            <person name="Venepally P."/>
            <person name="Hadjithomas M."/>
            <person name="Karamycheva S."/>
            <person name="Brunk B."/>
            <person name="Roos D."/>
            <person name="Caler E."/>
            <person name="Lorenzi H."/>
        </authorList>
    </citation>
    <scope>NUCLEOTIDE SEQUENCE</scope>
</reference>
<dbReference type="AlphaFoldDB" id="A0A023B1Z7"/>
<proteinExistence type="predicted"/>
<name>A0A023B1Z7_GRENI</name>
<evidence type="ECO:0000313" key="2">
    <source>
        <dbReference type="EMBL" id="EZG50022.1"/>
    </source>
</evidence>
<organism evidence="2 3">
    <name type="scientific">Gregarina niphandrodes</name>
    <name type="common">Septate eugregarine</name>
    <dbReference type="NCBI Taxonomy" id="110365"/>
    <lineage>
        <taxon>Eukaryota</taxon>
        <taxon>Sar</taxon>
        <taxon>Alveolata</taxon>
        <taxon>Apicomplexa</taxon>
        <taxon>Conoidasida</taxon>
        <taxon>Gregarinasina</taxon>
        <taxon>Eugregarinorida</taxon>
        <taxon>Gregarinidae</taxon>
        <taxon>Gregarina</taxon>
    </lineage>
</organism>
<dbReference type="VEuPathDB" id="CryptoDB:GNI_126510"/>
<keyword evidence="3" id="KW-1185">Reference proteome</keyword>
<protein>
    <submittedName>
        <fullName evidence="2">Uncharacterized protein</fullName>
    </submittedName>
</protein>
<feature type="compositionally biased region" description="Polar residues" evidence="1">
    <location>
        <begin position="7"/>
        <end position="35"/>
    </location>
</feature>
<dbReference type="Proteomes" id="UP000019763">
    <property type="component" value="Unassembled WGS sequence"/>
</dbReference>
<dbReference type="RefSeq" id="XP_011132026.1">
    <property type="nucleotide sequence ID" value="XM_011133724.1"/>
</dbReference>
<feature type="compositionally biased region" description="Low complexity" evidence="1">
    <location>
        <begin position="41"/>
        <end position="72"/>
    </location>
</feature>
<gene>
    <name evidence="2" type="ORF">GNI_126510</name>
</gene>
<evidence type="ECO:0000313" key="3">
    <source>
        <dbReference type="Proteomes" id="UP000019763"/>
    </source>
</evidence>
<feature type="region of interest" description="Disordered" evidence="1">
    <location>
        <begin position="1"/>
        <end position="84"/>
    </location>
</feature>
<dbReference type="GeneID" id="22914447"/>
<dbReference type="eggNOG" id="ENOG502SZ8W">
    <property type="taxonomic scope" value="Eukaryota"/>
</dbReference>
<dbReference type="EMBL" id="AFNH02000943">
    <property type="protein sequence ID" value="EZG50022.1"/>
    <property type="molecule type" value="Genomic_DNA"/>
</dbReference>
<comment type="caution">
    <text evidence="2">The sequence shown here is derived from an EMBL/GenBank/DDBJ whole genome shotgun (WGS) entry which is preliminary data.</text>
</comment>